<keyword evidence="1 5" id="KW-0245">EGF-like domain</keyword>
<dbReference type="InterPro" id="IPR036508">
    <property type="entry name" value="Chitin-bd_dom_sf"/>
</dbReference>
<feature type="domain" description="EGF-like" evidence="7">
    <location>
        <begin position="222"/>
        <end position="262"/>
    </location>
</feature>
<evidence type="ECO:0000256" key="6">
    <source>
        <dbReference type="SAM" id="SignalP"/>
    </source>
</evidence>
<evidence type="ECO:0000256" key="5">
    <source>
        <dbReference type="PROSITE-ProRule" id="PRU00076"/>
    </source>
</evidence>
<dbReference type="InterPro" id="IPR002557">
    <property type="entry name" value="Chitin-bd_dom"/>
</dbReference>
<keyword evidence="2 6" id="KW-0732">Signal</keyword>
<gene>
    <name evidence="9" type="ORF">SEV965_LOCUS863</name>
</gene>
<dbReference type="PROSITE" id="PS50940">
    <property type="entry name" value="CHIT_BIND_II"/>
    <property type="match status" value="1"/>
</dbReference>
<evidence type="ECO:0000259" key="8">
    <source>
        <dbReference type="PROSITE" id="PS50940"/>
    </source>
</evidence>
<dbReference type="PROSITE" id="PS50026">
    <property type="entry name" value="EGF_3"/>
    <property type="match status" value="2"/>
</dbReference>
<evidence type="ECO:0000256" key="4">
    <source>
        <dbReference type="ARBA" id="ARBA00023157"/>
    </source>
</evidence>
<feature type="domain" description="Chitin-binding type-2" evidence="8">
    <location>
        <begin position="265"/>
        <end position="317"/>
    </location>
</feature>
<dbReference type="GO" id="GO:0005886">
    <property type="term" value="C:plasma membrane"/>
    <property type="evidence" value="ECO:0007669"/>
    <property type="project" value="TreeGrafter"/>
</dbReference>
<feature type="disulfide bond" evidence="5">
    <location>
        <begin position="252"/>
        <end position="261"/>
    </location>
</feature>
<dbReference type="SMART" id="SM00181">
    <property type="entry name" value="EGF"/>
    <property type="match status" value="3"/>
</dbReference>
<keyword evidence="4 5" id="KW-1015">Disulfide bond</keyword>
<dbReference type="PROSITE" id="PS00022">
    <property type="entry name" value="EGF_1"/>
    <property type="match status" value="3"/>
</dbReference>
<sequence>MLVVILFLFAHIRIASSIFCNDGSNPCKLDQQGSTHSYFLPINGYHCLDAVNGEFICTCPDSSTTRNQPCRICDRQPNPCGVGPSVVACTDINQSFVCLCKNEQGELIHSTMPCGTFLKKYFPKENNLFSIILGNYIVTTPPENKCQNKGVRDPTTNLCNCPSGFTGSKCETRADKQLCDKIECMSNGACAIRPIFDGATTYQSVCLCRAGYDGDYCEWRSIIGSCIVSYCLHGGICQRRQIGSSKYIYCQCKPGWAGSRCETQYFHCESSGYFIDEHMRNQGKYFSCISFDDDYLLLQLSCPKGLKFDPKKQLCLQ</sequence>
<name>A0A813SWR9_9BILA</name>
<comment type="caution">
    <text evidence="5">Lacks conserved residue(s) required for the propagation of feature annotation.</text>
</comment>
<dbReference type="InterPro" id="IPR000742">
    <property type="entry name" value="EGF"/>
</dbReference>
<dbReference type="Proteomes" id="UP000663889">
    <property type="component" value="Unassembled WGS sequence"/>
</dbReference>
<evidence type="ECO:0000313" key="10">
    <source>
        <dbReference type="Proteomes" id="UP000663889"/>
    </source>
</evidence>
<reference evidence="9" key="1">
    <citation type="submission" date="2021-02" db="EMBL/GenBank/DDBJ databases">
        <authorList>
            <person name="Nowell W R."/>
        </authorList>
    </citation>
    <scope>NUCLEOTIDE SEQUENCE</scope>
</reference>
<evidence type="ECO:0000259" key="7">
    <source>
        <dbReference type="PROSITE" id="PS50026"/>
    </source>
</evidence>
<dbReference type="SUPFAM" id="SSF57625">
    <property type="entry name" value="Invertebrate chitin-binding proteins"/>
    <property type="match status" value="1"/>
</dbReference>
<keyword evidence="3" id="KW-0677">Repeat</keyword>
<evidence type="ECO:0000256" key="1">
    <source>
        <dbReference type="ARBA" id="ARBA00022536"/>
    </source>
</evidence>
<proteinExistence type="predicted"/>
<dbReference type="AlphaFoldDB" id="A0A813SWR9"/>
<feature type="chain" id="PRO_5032908512" evidence="6">
    <location>
        <begin position="18"/>
        <end position="317"/>
    </location>
</feature>
<dbReference type="GO" id="GO:0032991">
    <property type="term" value="C:protein-containing complex"/>
    <property type="evidence" value="ECO:0007669"/>
    <property type="project" value="TreeGrafter"/>
</dbReference>
<evidence type="ECO:0000313" key="9">
    <source>
        <dbReference type="EMBL" id="CAF0805739.1"/>
    </source>
</evidence>
<protein>
    <submittedName>
        <fullName evidence="9">Uncharacterized protein</fullName>
    </submittedName>
</protein>
<dbReference type="PROSITE" id="PS01186">
    <property type="entry name" value="EGF_2"/>
    <property type="match status" value="3"/>
</dbReference>
<feature type="domain" description="EGF-like" evidence="7">
    <location>
        <begin position="175"/>
        <end position="218"/>
    </location>
</feature>
<dbReference type="InterPro" id="IPR051022">
    <property type="entry name" value="Notch_Cell-Fate_Det"/>
</dbReference>
<dbReference type="GO" id="GO:0005576">
    <property type="term" value="C:extracellular region"/>
    <property type="evidence" value="ECO:0007669"/>
    <property type="project" value="InterPro"/>
</dbReference>
<dbReference type="GO" id="GO:0045197">
    <property type="term" value="P:establishment or maintenance of epithelial cell apical/basal polarity"/>
    <property type="evidence" value="ECO:0007669"/>
    <property type="project" value="TreeGrafter"/>
</dbReference>
<dbReference type="GO" id="GO:0008061">
    <property type="term" value="F:chitin binding"/>
    <property type="evidence" value="ECO:0007669"/>
    <property type="project" value="InterPro"/>
</dbReference>
<dbReference type="PANTHER" id="PTHR24049:SF22">
    <property type="entry name" value="DROSOPHILA CRUMBS HOMOLOG"/>
    <property type="match status" value="1"/>
</dbReference>
<organism evidence="9 10">
    <name type="scientific">Rotaria sordida</name>
    <dbReference type="NCBI Taxonomy" id="392033"/>
    <lineage>
        <taxon>Eukaryota</taxon>
        <taxon>Metazoa</taxon>
        <taxon>Spiralia</taxon>
        <taxon>Gnathifera</taxon>
        <taxon>Rotifera</taxon>
        <taxon>Eurotatoria</taxon>
        <taxon>Bdelloidea</taxon>
        <taxon>Philodinida</taxon>
        <taxon>Philodinidae</taxon>
        <taxon>Rotaria</taxon>
    </lineage>
</organism>
<dbReference type="SUPFAM" id="SSF57196">
    <property type="entry name" value="EGF/Laminin"/>
    <property type="match status" value="2"/>
</dbReference>
<evidence type="ECO:0000256" key="3">
    <source>
        <dbReference type="ARBA" id="ARBA00022737"/>
    </source>
</evidence>
<accession>A0A813SWR9</accession>
<evidence type="ECO:0000256" key="2">
    <source>
        <dbReference type="ARBA" id="ARBA00022729"/>
    </source>
</evidence>
<feature type="disulfide bond" evidence="5">
    <location>
        <begin position="208"/>
        <end position="217"/>
    </location>
</feature>
<dbReference type="GO" id="GO:0007157">
    <property type="term" value="P:heterophilic cell-cell adhesion via plasma membrane cell adhesion molecules"/>
    <property type="evidence" value="ECO:0007669"/>
    <property type="project" value="TreeGrafter"/>
</dbReference>
<feature type="signal peptide" evidence="6">
    <location>
        <begin position="1"/>
        <end position="17"/>
    </location>
</feature>
<dbReference type="PANTHER" id="PTHR24049">
    <property type="entry name" value="CRUMBS FAMILY MEMBER"/>
    <property type="match status" value="1"/>
</dbReference>
<dbReference type="EMBL" id="CAJNOU010000015">
    <property type="protein sequence ID" value="CAF0805739.1"/>
    <property type="molecule type" value="Genomic_DNA"/>
</dbReference>
<comment type="caution">
    <text evidence="9">The sequence shown here is derived from an EMBL/GenBank/DDBJ whole genome shotgun (WGS) entry which is preliminary data.</text>
</comment>
<dbReference type="Gene3D" id="2.10.25.10">
    <property type="entry name" value="Laminin"/>
    <property type="match status" value="2"/>
</dbReference>